<keyword evidence="1" id="KW-0472">Membrane</keyword>
<dbReference type="CDD" id="cd00761">
    <property type="entry name" value="Glyco_tranf_GTA_type"/>
    <property type="match status" value="1"/>
</dbReference>
<dbReference type="InterPro" id="IPR029044">
    <property type="entry name" value="Nucleotide-diphossugar_trans"/>
</dbReference>
<evidence type="ECO:0000256" key="1">
    <source>
        <dbReference type="SAM" id="Phobius"/>
    </source>
</evidence>
<gene>
    <name evidence="3" type="ORF">CCAND38_640007</name>
</gene>
<dbReference type="InterPro" id="IPR050834">
    <property type="entry name" value="Glycosyltransf_2"/>
</dbReference>
<dbReference type="InterPro" id="IPR001173">
    <property type="entry name" value="Glyco_trans_2-like"/>
</dbReference>
<reference evidence="3 4" key="1">
    <citation type="submission" date="2015-01" db="EMBL/GenBank/DDBJ databases">
        <authorList>
            <person name="Xiang T."/>
            <person name="Song Y."/>
            <person name="Huang L."/>
            <person name="Wang B."/>
            <person name="Wu P."/>
        </authorList>
    </citation>
    <scope>NUCLEOTIDE SEQUENCE [LARGE SCALE GENOMIC DNA]</scope>
    <source>
        <strain evidence="3 4">CcD38</strain>
    </source>
</reference>
<dbReference type="EMBL" id="CDOI01000178">
    <property type="protein sequence ID" value="CEN48722.1"/>
    <property type="molecule type" value="Genomic_DNA"/>
</dbReference>
<dbReference type="PANTHER" id="PTHR43685">
    <property type="entry name" value="GLYCOSYLTRANSFERASE"/>
    <property type="match status" value="1"/>
</dbReference>
<keyword evidence="1" id="KW-0812">Transmembrane</keyword>
<name>A0A0B7IFG1_9FLAO</name>
<dbReference type="PANTHER" id="PTHR43685:SF2">
    <property type="entry name" value="GLYCOSYLTRANSFERASE 2-LIKE DOMAIN-CONTAINING PROTEIN"/>
    <property type="match status" value="1"/>
</dbReference>
<dbReference type="RefSeq" id="WP_042345028.1">
    <property type="nucleotide sequence ID" value="NZ_CDOI01000178.1"/>
</dbReference>
<dbReference type="Gene3D" id="3.90.550.10">
    <property type="entry name" value="Spore Coat Polysaccharide Biosynthesis Protein SpsA, Chain A"/>
    <property type="match status" value="1"/>
</dbReference>
<protein>
    <submittedName>
        <fullName evidence="3">Putative beta-glycosyltransferase</fullName>
    </submittedName>
</protein>
<dbReference type="Pfam" id="PF00535">
    <property type="entry name" value="Glycos_transf_2"/>
    <property type="match status" value="1"/>
</dbReference>
<dbReference type="SUPFAM" id="SSF53448">
    <property type="entry name" value="Nucleotide-diphospho-sugar transferases"/>
    <property type="match status" value="1"/>
</dbReference>
<feature type="domain" description="Glycosyltransferase 2-like" evidence="2">
    <location>
        <begin position="5"/>
        <end position="104"/>
    </location>
</feature>
<keyword evidence="3" id="KW-0808">Transferase</keyword>
<keyword evidence="1" id="KW-1133">Transmembrane helix</keyword>
<evidence type="ECO:0000313" key="4">
    <source>
        <dbReference type="Proteomes" id="UP000045051"/>
    </source>
</evidence>
<accession>A0A0B7IFG1</accession>
<proteinExistence type="predicted"/>
<organism evidence="3 4">
    <name type="scientific">Capnocytophaga canis</name>
    <dbReference type="NCBI Taxonomy" id="1848903"/>
    <lineage>
        <taxon>Bacteria</taxon>
        <taxon>Pseudomonadati</taxon>
        <taxon>Bacteroidota</taxon>
        <taxon>Flavobacteriia</taxon>
        <taxon>Flavobacteriales</taxon>
        <taxon>Flavobacteriaceae</taxon>
        <taxon>Capnocytophaga</taxon>
    </lineage>
</organism>
<evidence type="ECO:0000313" key="3">
    <source>
        <dbReference type="EMBL" id="CEN48722.1"/>
    </source>
</evidence>
<feature type="transmembrane region" description="Helical" evidence="1">
    <location>
        <begin position="271"/>
        <end position="288"/>
    </location>
</feature>
<keyword evidence="4" id="KW-1185">Reference proteome</keyword>
<evidence type="ECO:0000259" key="2">
    <source>
        <dbReference type="Pfam" id="PF00535"/>
    </source>
</evidence>
<dbReference type="AlphaFoldDB" id="A0A0B7IFG1"/>
<sequence>MKKITVFTPTYNRAHLLPRLYQSLCEQTSRDFIWLVIDDGSHDNTQELIRQWQKDNIIEITYLFKENGGMHTGHNLAYKNISTELNVCIDSDDYMPRDAIQKILITWLQIENKEKIAGIIGLDADNKGKIIGTDIPVGLKKGSLWDLYNKYGVKGDKKLVVRTDVIKQYPLYPEYEHERLVPLDVLYIMIGRDYDFMYQNEVYCIVEYQEEGSSKTIFKQYKQSPRGFAYARNIYKKYEKSFISNLKSSVHLVSSAIFAKDIKLILKGEKIYQNWIVLPLGFILNMYIRCKIRF</sequence>
<dbReference type="Proteomes" id="UP000045051">
    <property type="component" value="Unassembled WGS sequence"/>
</dbReference>
<dbReference type="GO" id="GO:0016740">
    <property type="term" value="F:transferase activity"/>
    <property type="evidence" value="ECO:0007669"/>
    <property type="project" value="UniProtKB-KW"/>
</dbReference>